<reference evidence="1 4" key="2">
    <citation type="submission" date="2019-06" db="EMBL/GenBank/DDBJ databases">
        <title>Whole genome shotgun sequence of Brevibacillus formosus NBRC 15716.</title>
        <authorList>
            <person name="Hosoyama A."/>
            <person name="Uohara A."/>
            <person name="Ohji S."/>
            <person name="Ichikawa N."/>
        </authorList>
    </citation>
    <scope>NUCLEOTIDE SEQUENCE [LARGE SCALE GENOMIC DNA]</scope>
    <source>
        <strain evidence="1 4">NBRC 15716</strain>
    </source>
</reference>
<evidence type="ECO:0000313" key="4">
    <source>
        <dbReference type="Proteomes" id="UP000319498"/>
    </source>
</evidence>
<comment type="caution">
    <text evidence="2">The sequence shown here is derived from an EMBL/GenBank/DDBJ whole genome shotgun (WGS) entry which is preliminary data.</text>
</comment>
<dbReference type="AlphaFoldDB" id="A0A837KJR4"/>
<dbReference type="EMBL" id="LDCN01000008">
    <property type="protein sequence ID" value="KLH96766.1"/>
    <property type="molecule type" value="Genomic_DNA"/>
</dbReference>
<gene>
    <name evidence="2" type="ORF">AA984_22420</name>
    <name evidence="1" type="ORF">BFO01nite_25700</name>
</gene>
<evidence type="ECO:0000313" key="3">
    <source>
        <dbReference type="Proteomes" id="UP000035218"/>
    </source>
</evidence>
<protein>
    <submittedName>
        <fullName evidence="2">Uncharacterized protein</fullName>
    </submittedName>
</protein>
<accession>A0A837KJR4</accession>
<proteinExistence type="predicted"/>
<evidence type="ECO:0000313" key="2">
    <source>
        <dbReference type="EMBL" id="KLH96766.1"/>
    </source>
</evidence>
<dbReference type="Proteomes" id="UP000035218">
    <property type="component" value="Unassembled WGS sequence"/>
</dbReference>
<sequence>MTTFGQFALKTETTARHNPNCCESCNGVTTIAITDAFEPENSALFWKFKFTMSDGRELTVGDYNGKGGWVRGIQIEIVGDQDAADIIELLRGAAGRIQDQYYQNNRRCDAYEQE</sequence>
<dbReference type="GeneID" id="87587806"/>
<evidence type="ECO:0000313" key="1">
    <source>
        <dbReference type="EMBL" id="GED58438.1"/>
    </source>
</evidence>
<dbReference type="Proteomes" id="UP000319498">
    <property type="component" value="Unassembled WGS sequence"/>
</dbReference>
<keyword evidence="4" id="KW-1185">Reference proteome</keyword>
<name>A0A837KJR4_9BACL</name>
<reference evidence="2 3" key="1">
    <citation type="submission" date="2015-05" db="EMBL/GenBank/DDBJ databases">
        <title>Genome sequencing project for genomic taxonomy and phylogenomics of Bacillus-like bacteria.</title>
        <authorList>
            <person name="Liu B."/>
            <person name="Wang J."/>
            <person name="Zhu Y."/>
            <person name="Liu G."/>
            <person name="Chen Q."/>
            <person name="Chen Z."/>
            <person name="Lan J."/>
            <person name="Che J."/>
            <person name="Ge C."/>
            <person name="Shi H."/>
            <person name="Pan Z."/>
            <person name="Liu X."/>
        </authorList>
    </citation>
    <scope>NUCLEOTIDE SEQUENCE [LARGE SCALE GENOMIC DNA]</scope>
    <source>
        <strain evidence="2 3">DSM 9885</strain>
    </source>
</reference>
<dbReference type="EMBL" id="BJOL01000014">
    <property type="protein sequence ID" value="GED58438.1"/>
    <property type="molecule type" value="Genomic_DNA"/>
</dbReference>
<dbReference type="RefSeq" id="WP_047072959.1">
    <property type="nucleotide sequence ID" value="NZ_JARMFZ010000002.1"/>
</dbReference>
<organism evidence="2 3">
    <name type="scientific">Brevibacillus formosus</name>
    <dbReference type="NCBI Taxonomy" id="54913"/>
    <lineage>
        <taxon>Bacteria</taxon>
        <taxon>Bacillati</taxon>
        <taxon>Bacillota</taxon>
        <taxon>Bacilli</taxon>
        <taxon>Bacillales</taxon>
        <taxon>Paenibacillaceae</taxon>
        <taxon>Brevibacillus</taxon>
    </lineage>
</organism>